<evidence type="ECO:0000313" key="2">
    <source>
        <dbReference type="EMBL" id="KAF2799466.1"/>
    </source>
</evidence>
<protein>
    <submittedName>
        <fullName evidence="2">Uncharacterized protein</fullName>
    </submittedName>
</protein>
<keyword evidence="1" id="KW-1133">Transmembrane helix</keyword>
<accession>A0A6A6XSA1</accession>
<name>A0A6A6XSA1_9PLEO</name>
<feature type="transmembrane region" description="Helical" evidence="1">
    <location>
        <begin position="37"/>
        <end position="54"/>
    </location>
</feature>
<feature type="transmembrane region" description="Helical" evidence="1">
    <location>
        <begin position="66"/>
        <end position="83"/>
    </location>
</feature>
<proteinExistence type="predicted"/>
<gene>
    <name evidence="2" type="ORF">K505DRAFT_63108</name>
</gene>
<dbReference type="EMBL" id="MU001764">
    <property type="protein sequence ID" value="KAF2799466.1"/>
    <property type="molecule type" value="Genomic_DNA"/>
</dbReference>
<dbReference type="AlphaFoldDB" id="A0A6A6XSA1"/>
<evidence type="ECO:0000313" key="3">
    <source>
        <dbReference type="Proteomes" id="UP000799757"/>
    </source>
</evidence>
<dbReference type="Proteomes" id="UP000799757">
    <property type="component" value="Unassembled WGS sequence"/>
</dbReference>
<keyword evidence="1" id="KW-0472">Membrane</keyword>
<sequence length="84" mass="9593">MDTSFCILSFTSLHSFHGAYFRLELYYGRSSAKRSSIIYYLASNLSLTFLLLSVSQSVSRRLSAWLRYPGGLFGLFLFLFSSIL</sequence>
<organism evidence="2 3">
    <name type="scientific">Melanomma pulvis-pyrius CBS 109.77</name>
    <dbReference type="NCBI Taxonomy" id="1314802"/>
    <lineage>
        <taxon>Eukaryota</taxon>
        <taxon>Fungi</taxon>
        <taxon>Dikarya</taxon>
        <taxon>Ascomycota</taxon>
        <taxon>Pezizomycotina</taxon>
        <taxon>Dothideomycetes</taxon>
        <taxon>Pleosporomycetidae</taxon>
        <taxon>Pleosporales</taxon>
        <taxon>Melanommataceae</taxon>
        <taxon>Melanomma</taxon>
    </lineage>
</organism>
<keyword evidence="3" id="KW-1185">Reference proteome</keyword>
<reference evidence="2" key="1">
    <citation type="journal article" date="2020" name="Stud. Mycol.">
        <title>101 Dothideomycetes genomes: a test case for predicting lifestyles and emergence of pathogens.</title>
        <authorList>
            <person name="Haridas S."/>
            <person name="Albert R."/>
            <person name="Binder M."/>
            <person name="Bloem J."/>
            <person name="Labutti K."/>
            <person name="Salamov A."/>
            <person name="Andreopoulos B."/>
            <person name="Baker S."/>
            <person name="Barry K."/>
            <person name="Bills G."/>
            <person name="Bluhm B."/>
            <person name="Cannon C."/>
            <person name="Castanera R."/>
            <person name="Culley D."/>
            <person name="Daum C."/>
            <person name="Ezra D."/>
            <person name="Gonzalez J."/>
            <person name="Henrissat B."/>
            <person name="Kuo A."/>
            <person name="Liang C."/>
            <person name="Lipzen A."/>
            <person name="Lutzoni F."/>
            <person name="Magnuson J."/>
            <person name="Mondo S."/>
            <person name="Nolan M."/>
            <person name="Ohm R."/>
            <person name="Pangilinan J."/>
            <person name="Park H.-J."/>
            <person name="Ramirez L."/>
            <person name="Alfaro M."/>
            <person name="Sun H."/>
            <person name="Tritt A."/>
            <person name="Yoshinaga Y."/>
            <person name="Zwiers L.-H."/>
            <person name="Turgeon B."/>
            <person name="Goodwin S."/>
            <person name="Spatafora J."/>
            <person name="Crous P."/>
            <person name="Grigoriev I."/>
        </authorList>
    </citation>
    <scope>NUCLEOTIDE SEQUENCE</scope>
    <source>
        <strain evidence="2">CBS 109.77</strain>
    </source>
</reference>
<keyword evidence="1" id="KW-0812">Transmembrane</keyword>
<evidence type="ECO:0000256" key="1">
    <source>
        <dbReference type="SAM" id="Phobius"/>
    </source>
</evidence>